<feature type="region of interest" description="Disordered" evidence="1">
    <location>
        <begin position="580"/>
        <end position="614"/>
    </location>
</feature>
<name>A0ABQ9HTK6_9NEOP</name>
<organism evidence="2 3">
    <name type="scientific">Dryococelus australis</name>
    <dbReference type="NCBI Taxonomy" id="614101"/>
    <lineage>
        <taxon>Eukaryota</taxon>
        <taxon>Metazoa</taxon>
        <taxon>Ecdysozoa</taxon>
        <taxon>Arthropoda</taxon>
        <taxon>Hexapoda</taxon>
        <taxon>Insecta</taxon>
        <taxon>Pterygota</taxon>
        <taxon>Neoptera</taxon>
        <taxon>Polyneoptera</taxon>
        <taxon>Phasmatodea</taxon>
        <taxon>Verophasmatodea</taxon>
        <taxon>Anareolatae</taxon>
        <taxon>Phasmatidae</taxon>
        <taxon>Eurycanthinae</taxon>
        <taxon>Dryococelus</taxon>
    </lineage>
</organism>
<reference evidence="2 3" key="1">
    <citation type="submission" date="2023-02" db="EMBL/GenBank/DDBJ databases">
        <title>LHISI_Scaffold_Assembly.</title>
        <authorList>
            <person name="Stuart O.P."/>
            <person name="Cleave R."/>
            <person name="Magrath M.J.L."/>
            <person name="Mikheyev A.S."/>
        </authorList>
    </citation>
    <scope>NUCLEOTIDE SEQUENCE [LARGE SCALE GENOMIC DNA]</scope>
    <source>
        <strain evidence="2">Daus_M_001</strain>
        <tissue evidence="2">Leg muscle</tissue>
    </source>
</reference>
<sequence>MPVLVTLPSRTQRRTDGLPLLRWTLCIARVPETGIAHANSGFPIDMIAAIGRRLDACRQTARPHLWTSCWCSVTTTEASFAAFPAVVSGALGLPGRVCLEALKASLHFFATCLCYRNQASTRVAAVTLCSAVTELQLSKCMYSPPADFRCHSEVPSFSKSQTSILLKSRPWQTATHRTNLPRAPACLISAEVDRCGSIAAAASDLRRTLPLGRRAADPTEGEPGSIPGGVAHGYSHVGIVPDDAADRRVFSGVSRFPFHFIPTLLRTLASPSSALKRTLAQSPLPTVTADDQCKNGIGMFVHANAESTLQIIGYSSGCCRTQQRNGVTDWERFRNGGAFDCQTSKLGRHPRRHATFRSTRWEIKLTTRFQRHQHQRNSHLISPLFTCLLCVLALLQTCEVSGPRLGFRRKYLRLNQTKIMSATIHDGSTNLIEIPCCRQRVRLEYEQMNALECVALRFMPELDFDILRFACSFPLDIGRPSLCADNLLQKKVLEVAAIDLEAGVQTTPKVVKGTGEDMLRDGIDTVSLDRHMNKVLRPKAVLISHNAGYYTTCIQGLLPADASTRLEIRAQSGSVGGCYPPRSSPHLRQTCSRGPSRVGGGEIDSGDRASVTVPPPFLPEESTTFRGCARIFWELGPSAQRGI</sequence>
<dbReference type="EMBL" id="JARBHB010000004">
    <property type="protein sequence ID" value="KAJ8887697.1"/>
    <property type="molecule type" value="Genomic_DNA"/>
</dbReference>
<accession>A0ABQ9HTK6</accession>
<keyword evidence="3" id="KW-1185">Reference proteome</keyword>
<evidence type="ECO:0000256" key="1">
    <source>
        <dbReference type="SAM" id="MobiDB-lite"/>
    </source>
</evidence>
<dbReference type="Proteomes" id="UP001159363">
    <property type="component" value="Chromosome X"/>
</dbReference>
<evidence type="ECO:0000313" key="2">
    <source>
        <dbReference type="EMBL" id="KAJ8887697.1"/>
    </source>
</evidence>
<protein>
    <submittedName>
        <fullName evidence="2">Uncharacterized protein</fullName>
    </submittedName>
</protein>
<proteinExistence type="predicted"/>
<evidence type="ECO:0000313" key="3">
    <source>
        <dbReference type="Proteomes" id="UP001159363"/>
    </source>
</evidence>
<gene>
    <name evidence="2" type="ORF">PR048_013915</name>
</gene>
<comment type="caution">
    <text evidence="2">The sequence shown here is derived from an EMBL/GenBank/DDBJ whole genome shotgun (WGS) entry which is preliminary data.</text>
</comment>